<name>A0A6P4E787_DRORH</name>
<dbReference type="InterPro" id="IPR011992">
    <property type="entry name" value="EF-hand-dom_pair"/>
</dbReference>
<proteinExistence type="predicted"/>
<dbReference type="EnsemblMetazoa" id="XM_017116900.1">
    <property type="protein sequence ID" value="XP_016972389.1"/>
    <property type="gene ID" value="LOC108039813"/>
</dbReference>
<dbReference type="Gene3D" id="1.10.238.10">
    <property type="entry name" value="EF-hand"/>
    <property type="match status" value="1"/>
</dbReference>
<dbReference type="OMA" id="WFDDSPN"/>
<dbReference type="AlphaFoldDB" id="A0A6P4E787"/>
<keyword evidence="2" id="KW-1185">Reference proteome</keyword>
<dbReference type="GeneID" id="108039813"/>
<dbReference type="RefSeq" id="XP_016972389.1">
    <property type="nucleotide sequence ID" value="XM_017116900.1"/>
</dbReference>
<organism evidence="3">
    <name type="scientific">Drosophila rhopaloa</name>
    <name type="common">Fruit fly</name>
    <dbReference type="NCBI Taxonomy" id="1041015"/>
    <lineage>
        <taxon>Eukaryota</taxon>
        <taxon>Metazoa</taxon>
        <taxon>Ecdysozoa</taxon>
        <taxon>Arthropoda</taxon>
        <taxon>Hexapoda</taxon>
        <taxon>Insecta</taxon>
        <taxon>Pterygota</taxon>
        <taxon>Neoptera</taxon>
        <taxon>Endopterygota</taxon>
        <taxon>Diptera</taxon>
        <taxon>Brachycera</taxon>
        <taxon>Muscomorpha</taxon>
        <taxon>Ephydroidea</taxon>
        <taxon>Drosophilidae</taxon>
        <taxon>Drosophila</taxon>
        <taxon>Sophophora</taxon>
    </lineage>
</organism>
<protein>
    <submittedName>
        <fullName evidence="3">Uncharacterized protein LOC108039813</fullName>
    </submittedName>
</protein>
<dbReference type="SUPFAM" id="SSF47473">
    <property type="entry name" value="EF-hand"/>
    <property type="match status" value="1"/>
</dbReference>
<gene>
    <name evidence="3" type="primary">LOC108039813</name>
    <name evidence="1" type="synonym">108039813</name>
</gene>
<dbReference type="OrthoDB" id="191686at2759"/>
<dbReference type="Proteomes" id="UP001652680">
    <property type="component" value="Unassembled WGS sequence"/>
</dbReference>
<sequence length="245" mass="28755">MKDLDDTLDTLENARFNYVYVKAIAQLGKDSIFTYNELVSIVMLYHKFVLVNGSRAKYMTILQLTVLMELLFEIVDRDIIATIVYRIAHTPGSRNSDFFPDKHVHLEAFVRLFTIYFTRDLQMKMEFAFSIYDKSDSMQLSGEDVGFFVSKFFENEDEDEAMELRLDMKEMLFLKFDLDKDTNIQVEEYYEVVRRQPMLLECFGRIFPPNPRMEVLALCANVMSWFDDSPNPRIMTKPDNGKGVI</sequence>
<reference evidence="2" key="1">
    <citation type="journal article" date="2021" name="Elife">
        <title>Highly contiguous assemblies of 101 drosophilid genomes.</title>
        <authorList>
            <person name="Kim B.Y."/>
            <person name="Wang J.R."/>
            <person name="Miller D.E."/>
            <person name="Barmina O."/>
            <person name="Delaney E."/>
            <person name="Thompson A."/>
            <person name="Comeault A.A."/>
            <person name="Peede D."/>
            <person name="D'Agostino E.R."/>
            <person name="Pelaez J."/>
            <person name="Aguilar J.M."/>
            <person name="Haji D."/>
            <person name="Matsunaga T."/>
            <person name="Armstrong E.E."/>
            <person name="Zych M."/>
            <person name="Ogawa Y."/>
            <person name="Stamenkovic-Radak M."/>
            <person name="Jelic M."/>
            <person name="Veselinovic M.S."/>
            <person name="Tanaskovic M."/>
            <person name="Eric P."/>
            <person name="Gao J.J."/>
            <person name="Katoh T.K."/>
            <person name="Toda M.J."/>
            <person name="Watabe H."/>
            <person name="Watada M."/>
            <person name="Davis J.S."/>
            <person name="Moyle L.C."/>
            <person name="Manoli G."/>
            <person name="Bertolini E."/>
            <person name="Kostal V."/>
            <person name="Hawley R.S."/>
            <person name="Takahashi A."/>
            <person name="Jones C.D."/>
            <person name="Price D.K."/>
            <person name="Whiteman N."/>
            <person name="Kopp A."/>
            <person name="Matute D.R."/>
            <person name="Petrov D.A."/>
        </authorList>
    </citation>
    <scope>NUCLEOTIDE SEQUENCE [LARGE SCALE GENOMIC DNA]</scope>
</reference>
<evidence type="ECO:0000313" key="1">
    <source>
        <dbReference type="EnsemblMetazoa" id="XP_016972389.1"/>
    </source>
</evidence>
<reference evidence="3" key="2">
    <citation type="submission" date="2025-04" db="UniProtKB">
        <authorList>
            <consortium name="RefSeq"/>
        </authorList>
    </citation>
    <scope>IDENTIFICATION</scope>
</reference>
<evidence type="ECO:0000313" key="2">
    <source>
        <dbReference type="Proteomes" id="UP001652680"/>
    </source>
</evidence>
<accession>A0A6P4E787</accession>
<reference evidence="1" key="3">
    <citation type="submission" date="2025-05" db="UniProtKB">
        <authorList>
            <consortium name="EnsemblMetazoa"/>
        </authorList>
    </citation>
    <scope>IDENTIFICATION</scope>
</reference>
<evidence type="ECO:0000313" key="3">
    <source>
        <dbReference type="RefSeq" id="XP_016972389.1"/>
    </source>
</evidence>